<dbReference type="EMBL" id="JBDJPC010000002">
    <property type="protein sequence ID" value="KAL1513575.1"/>
    <property type="molecule type" value="Genomic_DNA"/>
</dbReference>
<reference evidence="1 2" key="1">
    <citation type="submission" date="2024-05" db="EMBL/GenBank/DDBJ databases">
        <title>Genetic variation in Jamaican populations of the coffee berry borer (Hypothenemus hampei).</title>
        <authorList>
            <person name="Errbii M."/>
            <person name="Myrie A."/>
        </authorList>
    </citation>
    <scope>NUCLEOTIDE SEQUENCE [LARGE SCALE GENOMIC DNA]</scope>
    <source>
        <strain evidence="1">JA-Hopewell-2020-01-JO</strain>
        <tissue evidence="1">Whole body</tissue>
    </source>
</reference>
<sequence>MPRRQELNYRVQLSPSERAASFREIAVTIRRSVSTVVAAWRTWMKKVVHSVLSGVKHGKIGMTNDIIIVFVWEVTTGAIAFGTRNTLLVIRGNMIGQRYVEVLRPAVVPYIGGIDEGIVQQDNARPQIARASLRFLQDEHISLLPWRGRLSDL</sequence>
<evidence type="ECO:0008006" key="3">
    <source>
        <dbReference type="Google" id="ProtNLM"/>
    </source>
</evidence>
<accession>A0ABD1FA85</accession>
<organism evidence="1 2">
    <name type="scientific">Hypothenemus hampei</name>
    <name type="common">Coffee berry borer</name>
    <dbReference type="NCBI Taxonomy" id="57062"/>
    <lineage>
        <taxon>Eukaryota</taxon>
        <taxon>Metazoa</taxon>
        <taxon>Ecdysozoa</taxon>
        <taxon>Arthropoda</taxon>
        <taxon>Hexapoda</taxon>
        <taxon>Insecta</taxon>
        <taxon>Pterygota</taxon>
        <taxon>Neoptera</taxon>
        <taxon>Endopterygota</taxon>
        <taxon>Coleoptera</taxon>
        <taxon>Polyphaga</taxon>
        <taxon>Cucujiformia</taxon>
        <taxon>Curculionidae</taxon>
        <taxon>Scolytinae</taxon>
        <taxon>Hypothenemus</taxon>
    </lineage>
</organism>
<dbReference type="AlphaFoldDB" id="A0ABD1FA85"/>
<proteinExistence type="predicted"/>
<name>A0ABD1FA85_HYPHA</name>
<keyword evidence="2" id="KW-1185">Reference proteome</keyword>
<dbReference type="Proteomes" id="UP001566132">
    <property type="component" value="Unassembled WGS sequence"/>
</dbReference>
<dbReference type="Gene3D" id="3.30.420.10">
    <property type="entry name" value="Ribonuclease H-like superfamily/Ribonuclease H"/>
    <property type="match status" value="1"/>
</dbReference>
<dbReference type="InterPro" id="IPR036397">
    <property type="entry name" value="RNaseH_sf"/>
</dbReference>
<evidence type="ECO:0000313" key="2">
    <source>
        <dbReference type="Proteomes" id="UP001566132"/>
    </source>
</evidence>
<evidence type="ECO:0000313" key="1">
    <source>
        <dbReference type="EMBL" id="KAL1513575.1"/>
    </source>
</evidence>
<protein>
    <recommendedName>
        <fullName evidence="3">Transposase</fullName>
    </recommendedName>
</protein>
<comment type="caution">
    <text evidence="1">The sequence shown here is derived from an EMBL/GenBank/DDBJ whole genome shotgun (WGS) entry which is preliminary data.</text>
</comment>
<gene>
    <name evidence="1" type="ORF">ABEB36_002970</name>
</gene>